<feature type="region of interest" description="Disordered" evidence="1">
    <location>
        <begin position="351"/>
        <end position="377"/>
    </location>
</feature>
<organism evidence="3 4">
    <name type="scientific">Pleomassaria siparia CBS 279.74</name>
    <dbReference type="NCBI Taxonomy" id="1314801"/>
    <lineage>
        <taxon>Eukaryota</taxon>
        <taxon>Fungi</taxon>
        <taxon>Dikarya</taxon>
        <taxon>Ascomycota</taxon>
        <taxon>Pezizomycotina</taxon>
        <taxon>Dothideomycetes</taxon>
        <taxon>Pleosporomycetidae</taxon>
        <taxon>Pleosporales</taxon>
        <taxon>Pleomassariaceae</taxon>
        <taxon>Pleomassaria</taxon>
    </lineage>
</organism>
<feature type="domain" description="DUF7918" evidence="2">
    <location>
        <begin position="43"/>
        <end position="233"/>
    </location>
</feature>
<evidence type="ECO:0000313" key="4">
    <source>
        <dbReference type="Proteomes" id="UP000799428"/>
    </source>
</evidence>
<dbReference type="AlphaFoldDB" id="A0A6G1KJR8"/>
<evidence type="ECO:0000256" key="1">
    <source>
        <dbReference type="SAM" id="MobiDB-lite"/>
    </source>
</evidence>
<dbReference type="Pfam" id="PF25534">
    <property type="entry name" value="DUF7918"/>
    <property type="match status" value="1"/>
</dbReference>
<protein>
    <recommendedName>
        <fullName evidence="2">DUF7918 domain-containing protein</fullName>
    </recommendedName>
</protein>
<keyword evidence="4" id="KW-1185">Reference proteome</keyword>
<dbReference type="InterPro" id="IPR057678">
    <property type="entry name" value="DUF7918"/>
</dbReference>
<name>A0A6G1KJR8_9PLEO</name>
<accession>A0A6G1KJR8</accession>
<proteinExistence type="predicted"/>
<dbReference type="OrthoDB" id="436496at2759"/>
<evidence type="ECO:0000259" key="2">
    <source>
        <dbReference type="Pfam" id="PF25534"/>
    </source>
</evidence>
<reference evidence="3" key="1">
    <citation type="journal article" date="2020" name="Stud. Mycol.">
        <title>101 Dothideomycetes genomes: a test case for predicting lifestyles and emergence of pathogens.</title>
        <authorList>
            <person name="Haridas S."/>
            <person name="Albert R."/>
            <person name="Binder M."/>
            <person name="Bloem J."/>
            <person name="Labutti K."/>
            <person name="Salamov A."/>
            <person name="Andreopoulos B."/>
            <person name="Baker S."/>
            <person name="Barry K."/>
            <person name="Bills G."/>
            <person name="Bluhm B."/>
            <person name="Cannon C."/>
            <person name="Castanera R."/>
            <person name="Culley D."/>
            <person name="Daum C."/>
            <person name="Ezra D."/>
            <person name="Gonzalez J."/>
            <person name="Henrissat B."/>
            <person name="Kuo A."/>
            <person name="Liang C."/>
            <person name="Lipzen A."/>
            <person name="Lutzoni F."/>
            <person name="Magnuson J."/>
            <person name="Mondo S."/>
            <person name="Nolan M."/>
            <person name="Ohm R."/>
            <person name="Pangilinan J."/>
            <person name="Park H.-J."/>
            <person name="Ramirez L."/>
            <person name="Alfaro M."/>
            <person name="Sun H."/>
            <person name="Tritt A."/>
            <person name="Yoshinaga Y."/>
            <person name="Zwiers L.-H."/>
            <person name="Turgeon B."/>
            <person name="Goodwin S."/>
            <person name="Spatafora J."/>
            <person name="Crous P."/>
            <person name="Grigoriev I."/>
        </authorList>
    </citation>
    <scope>NUCLEOTIDE SEQUENCE</scope>
    <source>
        <strain evidence="3">CBS 279.74</strain>
    </source>
</reference>
<feature type="region of interest" description="Disordered" evidence="1">
    <location>
        <begin position="276"/>
        <end position="301"/>
    </location>
</feature>
<sequence length="377" mass="42634">MPTYRGITIQLHSQFDIDTFPEYVPKPQEYYTEHGITAQAPLQIDEKTSSCSVYIAVFPGSTFWLSYSVAPPVPEDQLFVFKLFINSAHIVTWSTDKEHEWTGKTMFGLFEREEDGQEGRKRIEKRALRFTAPDGIDGAWKDVPDAFDEVSKIEIRVHRASGKKRTEWETEQYSKTAHGKSPRGVDLVGAGRAGGDHPKRFYKFALIDQTNQPFVTFRYYYRTWEQIRYLGLIDGECTDNEMSVIEPFDVDGLEIHEKEKRKNEEYNATREILDSGNDAATSHPRAYIPTGAPGSSSTTAYRPHPAYPKEGWGARTPSPVSKSIRELISTTPLLGKKRGFAPSSLVKVMTGTWKRRGMPSSENSSERDSGNSPRSVS</sequence>
<gene>
    <name evidence="3" type="ORF">K504DRAFT_423337</name>
</gene>
<evidence type="ECO:0000313" key="3">
    <source>
        <dbReference type="EMBL" id="KAF2713030.1"/>
    </source>
</evidence>
<dbReference type="EMBL" id="MU005765">
    <property type="protein sequence ID" value="KAF2713030.1"/>
    <property type="molecule type" value="Genomic_DNA"/>
</dbReference>
<dbReference type="Proteomes" id="UP000799428">
    <property type="component" value="Unassembled WGS sequence"/>
</dbReference>